<dbReference type="GO" id="GO:0034511">
    <property type="term" value="F:U3 snoRNA binding"/>
    <property type="evidence" value="ECO:0007669"/>
    <property type="project" value="InterPro"/>
</dbReference>
<evidence type="ECO:0000256" key="4">
    <source>
        <dbReference type="ARBA" id="ARBA00023242"/>
    </source>
</evidence>
<feature type="repeat" description="WD" evidence="5">
    <location>
        <begin position="330"/>
        <end position="363"/>
    </location>
</feature>
<evidence type="ECO:0000256" key="3">
    <source>
        <dbReference type="ARBA" id="ARBA00022737"/>
    </source>
</evidence>
<evidence type="ECO:0000256" key="1">
    <source>
        <dbReference type="ARBA" id="ARBA00004123"/>
    </source>
</evidence>
<evidence type="ECO:0000313" key="7">
    <source>
        <dbReference type="Proteomes" id="UP000593567"/>
    </source>
</evidence>
<keyword evidence="2 5" id="KW-0853">WD repeat</keyword>
<keyword evidence="3" id="KW-0677">Repeat</keyword>
<dbReference type="SUPFAM" id="SSF50978">
    <property type="entry name" value="WD40 repeat-like"/>
    <property type="match status" value="1"/>
</dbReference>
<dbReference type="PANTHER" id="PTHR19865:SF0">
    <property type="entry name" value="U3 SMALL NUCLEOLAR RNA-INTERACTING PROTEIN 2"/>
    <property type="match status" value="1"/>
</dbReference>
<proteinExistence type="predicted"/>
<comment type="subcellular location">
    <subcellularLocation>
        <location evidence="1">Nucleus</location>
    </subcellularLocation>
</comment>
<dbReference type="Gene3D" id="2.130.10.10">
    <property type="entry name" value="YVTN repeat-like/Quinoprotein amine dehydrogenase"/>
    <property type="match status" value="1"/>
</dbReference>
<dbReference type="PANTHER" id="PTHR19865">
    <property type="entry name" value="U3 SMALL NUCLEOLAR RNA INTERACTING PROTEIN 2"/>
    <property type="match status" value="1"/>
</dbReference>
<dbReference type="OrthoDB" id="189968at2759"/>
<name>A0A7J7JU43_BUGNE</name>
<dbReference type="Proteomes" id="UP000593567">
    <property type="component" value="Unassembled WGS sequence"/>
</dbReference>
<dbReference type="SMART" id="SM00320">
    <property type="entry name" value="WD40"/>
    <property type="match status" value="6"/>
</dbReference>
<evidence type="ECO:0000256" key="2">
    <source>
        <dbReference type="ARBA" id="ARBA00022574"/>
    </source>
</evidence>
<keyword evidence="7" id="KW-1185">Reference proteome</keyword>
<feature type="repeat" description="WD" evidence="5">
    <location>
        <begin position="193"/>
        <end position="234"/>
    </location>
</feature>
<dbReference type="AlphaFoldDB" id="A0A7J7JU43"/>
<dbReference type="EMBL" id="VXIV02001851">
    <property type="protein sequence ID" value="KAF6029161.1"/>
    <property type="molecule type" value="Genomic_DNA"/>
</dbReference>
<comment type="caution">
    <text evidence="6">The sequence shown here is derived from an EMBL/GenBank/DDBJ whole genome shotgun (WGS) entry which is preliminary data.</text>
</comment>
<dbReference type="InterPro" id="IPR015943">
    <property type="entry name" value="WD40/YVTN_repeat-like_dom_sf"/>
</dbReference>
<feature type="repeat" description="WD" evidence="5">
    <location>
        <begin position="288"/>
        <end position="329"/>
    </location>
</feature>
<evidence type="ECO:0000313" key="6">
    <source>
        <dbReference type="EMBL" id="KAF6029161.1"/>
    </source>
</evidence>
<dbReference type="FunFam" id="2.130.10.10:FF:000509">
    <property type="entry name" value="U3 small nucleolar RNA-interacting protein"/>
    <property type="match status" value="1"/>
</dbReference>
<dbReference type="InterPro" id="IPR001680">
    <property type="entry name" value="WD40_rpt"/>
</dbReference>
<feature type="repeat" description="WD" evidence="5">
    <location>
        <begin position="246"/>
        <end position="287"/>
    </location>
</feature>
<dbReference type="InterPro" id="IPR036322">
    <property type="entry name" value="WD40_repeat_dom_sf"/>
</dbReference>
<reference evidence="6" key="1">
    <citation type="submission" date="2020-06" db="EMBL/GenBank/DDBJ databases">
        <title>Draft genome of Bugula neritina, a colonial animal packing powerful symbionts and potential medicines.</title>
        <authorList>
            <person name="Rayko M."/>
        </authorList>
    </citation>
    <scope>NUCLEOTIDE SEQUENCE [LARGE SCALE GENOMIC DNA]</scope>
    <source>
        <strain evidence="6">Kwan_BN1</strain>
    </source>
</reference>
<accession>A0A7J7JU43</accession>
<keyword evidence="4" id="KW-0539">Nucleus</keyword>
<dbReference type="PRINTS" id="PR00320">
    <property type="entry name" value="GPROTEINBRPT"/>
</dbReference>
<dbReference type="CDD" id="cd00200">
    <property type="entry name" value="WD40"/>
    <property type="match status" value="1"/>
</dbReference>
<dbReference type="InterPro" id="IPR020472">
    <property type="entry name" value="WD40_PAC1"/>
</dbReference>
<sequence length="520" mass="58812">MLLGQFKSFLINYNWRQSFDCIFSMPFFIRKRGRTVVNQKSKVRGRNKALPDASRKPKLSKQKMLNFRTRDLMRKYRAKRLYWFYLHNYFIYKINSWLIIHDYNFIDEENVGRSSDSDSELERETAQEKRLRIAKEYLSQVEAEIDEAADSEDDTDGLLSRHLQHDARKLKGKHFVPVAEHILEPKPEDITLLKGHQLSLTCVVISPDNLFIYTGSKDCSVIKWDVQTQKKVHTAHGGRKSTVLIHKGHTTHILSMAISSSGKFLVTGDQAAQIIVWNPQSMEILRTFSGHKAAVTGLAFRRESHELFSASKDKSVKVWSLDEMAYVETVFGHQDSVLAIDAMMKERAVSVGGRDNTVRVWKIVEESQFVYNSTGGSLDCVCLIDEEKFVTGSDSNELCVWKVLKKKPVSTVSNAHEGSGECWINCVRALRNTDLLASGSNSGNIKLWKVSHSGALSAIHSITVPGFVNDLQFASGGKFLVAALGQEHKLGRWWTMKEAKNALAIIKLPKTDSKSSIKLS</sequence>
<evidence type="ECO:0000256" key="5">
    <source>
        <dbReference type="PROSITE-ProRule" id="PRU00221"/>
    </source>
</evidence>
<dbReference type="Pfam" id="PF00400">
    <property type="entry name" value="WD40"/>
    <property type="match status" value="5"/>
</dbReference>
<dbReference type="InterPro" id="IPR039241">
    <property type="entry name" value="Rrp9-like"/>
</dbReference>
<protein>
    <submittedName>
        <fullName evidence="6">RRP9</fullName>
    </submittedName>
</protein>
<gene>
    <name evidence="6" type="ORF">EB796_012532</name>
</gene>
<dbReference type="PROSITE" id="PS50082">
    <property type="entry name" value="WD_REPEATS_2"/>
    <property type="match status" value="4"/>
</dbReference>
<organism evidence="6 7">
    <name type="scientific">Bugula neritina</name>
    <name type="common">Brown bryozoan</name>
    <name type="synonym">Sertularia neritina</name>
    <dbReference type="NCBI Taxonomy" id="10212"/>
    <lineage>
        <taxon>Eukaryota</taxon>
        <taxon>Metazoa</taxon>
        <taxon>Spiralia</taxon>
        <taxon>Lophotrochozoa</taxon>
        <taxon>Bryozoa</taxon>
        <taxon>Gymnolaemata</taxon>
        <taxon>Cheilostomatida</taxon>
        <taxon>Flustrina</taxon>
        <taxon>Buguloidea</taxon>
        <taxon>Bugulidae</taxon>
        <taxon>Bugula</taxon>
    </lineage>
</organism>
<dbReference type="GO" id="GO:0032040">
    <property type="term" value="C:small-subunit processome"/>
    <property type="evidence" value="ECO:0007669"/>
    <property type="project" value="TreeGrafter"/>
</dbReference>
<dbReference type="PROSITE" id="PS50294">
    <property type="entry name" value="WD_REPEATS_REGION"/>
    <property type="match status" value="3"/>
</dbReference>